<evidence type="ECO:0000256" key="1">
    <source>
        <dbReference type="SAM" id="Phobius"/>
    </source>
</evidence>
<keyword evidence="1" id="KW-1133">Transmembrane helix</keyword>
<gene>
    <name evidence="3" type="ORF">NR989_04980</name>
</gene>
<protein>
    <submittedName>
        <fullName evidence="3">CopD family protein</fullName>
    </submittedName>
</protein>
<accession>A0ABY8CC81</accession>
<evidence type="ECO:0000313" key="4">
    <source>
        <dbReference type="Proteomes" id="UP001222275"/>
    </source>
</evidence>
<feature type="transmembrane region" description="Helical" evidence="1">
    <location>
        <begin position="84"/>
        <end position="105"/>
    </location>
</feature>
<evidence type="ECO:0000313" key="3">
    <source>
        <dbReference type="EMBL" id="WEJ63610.1"/>
    </source>
</evidence>
<feature type="domain" description="Copper resistance protein D" evidence="2">
    <location>
        <begin position="49"/>
        <end position="144"/>
    </location>
</feature>
<keyword evidence="1" id="KW-0812">Transmembrane</keyword>
<feature type="transmembrane region" description="Helical" evidence="1">
    <location>
        <begin position="6"/>
        <end position="30"/>
    </location>
</feature>
<evidence type="ECO:0000259" key="2">
    <source>
        <dbReference type="Pfam" id="PF05425"/>
    </source>
</evidence>
<sequence>MPFIDQIAIVIHTVTAILWIGGMFLVFRVLRPAALILEPPIRLTLFLNVFNRFFPWVWVFIFALLLTGYWDWSARFGGLETTPIYIQAMHIIGWIMILLFAWLYFVPFAHFKQYIANQDFPSAGKTMNDKVRPIIAINLFLGVVEAVIGSAGSYWFI</sequence>
<feature type="transmembrane region" description="Helical" evidence="1">
    <location>
        <begin position="50"/>
        <end position="72"/>
    </location>
</feature>
<feature type="transmembrane region" description="Helical" evidence="1">
    <location>
        <begin position="135"/>
        <end position="156"/>
    </location>
</feature>
<dbReference type="InterPro" id="IPR008457">
    <property type="entry name" value="Cu-R_CopD_dom"/>
</dbReference>
<dbReference type="EMBL" id="CP102381">
    <property type="protein sequence ID" value="WEJ63610.1"/>
    <property type="molecule type" value="Genomic_DNA"/>
</dbReference>
<keyword evidence="4" id="KW-1185">Reference proteome</keyword>
<name>A0ABY8CC81_9GAMM</name>
<proteinExistence type="predicted"/>
<dbReference type="Proteomes" id="UP001222275">
    <property type="component" value="Chromosome"/>
</dbReference>
<dbReference type="RefSeq" id="WP_275595867.1">
    <property type="nucleotide sequence ID" value="NZ_CP102381.1"/>
</dbReference>
<dbReference type="Pfam" id="PF05425">
    <property type="entry name" value="CopD"/>
    <property type="match status" value="1"/>
</dbReference>
<keyword evidence="1" id="KW-0472">Membrane</keyword>
<reference evidence="3 4" key="1">
    <citation type="submission" date="2022-06" db="EMBL/GenBank/DDBJ databases">
        <title>Thiomicrohabdus sp. nov, an obligately chemolithoautotrophic, sulfur-oxidizing bacterium isolated from beach of Guanyin Mountain. Amoy.</title>
        <authorList>
            <person name="Zhu H."/>
        </authorList>
    </citation>
    <scope>NUCLEOTIDE SEQUENCE [LARGE SCALE GENOMIC DNA]</scope>
    <source>
        <strain evidence="3 4">XGS-01</strain>
    </source>
</reference>
<organism evidence="3 4">
    <name type="scientific">Thiomicrorhabdus lithotrophica</name>
    <dbReference type="NCBI Taxonomy" id="2949997"/>
    <lineage>
        <taxon>Bacteria</taxon>
        <taxon>Pseudomonadati</taxon>
        <taxon>Pseudomonadota</taxon>
        <taxon>Gammaproteobacteria</taxon>
        <taxon>Thiotrichales</taxon>
        <taxon>Piscirickettsiaceae</taxon>
        <taxon>Thiomicrorhabdus</taxon>
    </lineage>
</organism>